<dbReference type="Pfam" id="PF00732">
    <property type="entry name" value="GMC_oxred_N"/>
    <property type="match status" value="1"/>
</dbReference>
<dbReference type="InterPro" id="IPR002933">
    <property type="entry name" value="Peptidase_M20"/>
</dbReference>
<dbReference type="Pfam" id="PF07687">
    <property type="entry name" value="M20_dimer"/>
    <property type="match status" value="1"/>
</dbReference>
<dbReference type="InterPro" id="IPR000172">
    <property type="entry name" value="GMC_OxRdtase_N"/>
</dbReference>
<dbReference type="Pfam" id="PF01546">
    <property type="entry name" value="Peptidase_M20"/>
    <property type="match status" value="1"/>
</dbReference>
<evidence type="ECO:0000313" key="12">
    <source>
        <dbReference type="Proteomes" id="UP000658997"/>
    </source>
</evidence>
<name>A0A8H8TU57_9BASI</name>
<dbReference type="SUPFAM" id="SSF51905">
    <property type="entry name" value="FAD/NAD(P)-binding domain"/>
    <property type="match status" value="1"/>
</dbReference>
<proteinExistence type="inferred from homology"/>
<protein>
    <submittedName>
        <fullName evidence="11">Related to Glucose dehydrogenase [acceptor]</fullName>
    </submittedName>
</protein>
<dbReference type="Gene3D" id="3.30.560.10">
    <property type="entry name" value="Glucose Oxidase, domain 3"/>
    <property type="match status" value="1"/>
</dbReference>
<dbReference type="SUPFAM" id="SSF54373">
    <property type="entry name" value="FAD-linked reductases, C-terminal domain"/>
    <property type="match status" value="1"/>
</dbReference>
<comment type="similarity">
    <text evidence="3 8">Belongs to the GMC oxidoreductase family.</text>
</comment>
<comment type="caution">
    <text evidence="11">The sequence shown here is derived from an EMBL/GenBank/DDBJ whole genome shotgun (WGS) entry which is preliminary data.</text>
</comment>
<dbReference type="GO" id="GO:0016813">
    <property type="term" value="F:hydrolase activity, acting on carbon-nitrogen (but not peptide) bonds, in linear amidines"/>
    <property type="evidence" value="ECO:0007669"/>
    <property type="project" value="InterPro"/>
</dbReference>
<dbReference type="SUPFAM" id="SSF55031">
    <property type="entry name" value="Bacterial exopeptidase dimerisation domain"/>
    <property type="match status" value="1"/>
</dbReference>
<evidence type="ECO:0000256" key="2">
    <source>
        <dbReference type="ARBA" id="ARBA00006247"/>
    </source>
</evidence>
<dbReference type="Proteomes" id="UP000658997">
    <property type="component" value="Unassembled WGS sequence"/>
</dbReference>
<evidence type="ECO:0000256" key="4">
    <source>
        <dbReference type="ARBA" id="ARBA00022630"/>
    </source>
</evidence>
<dbReference type="PANTHER" id="PTHR11552">
    <property type="entry name" value="GLUCOSE-METHANOL-CHOLINE GMC OXIDOREDUCTASE"/>
    <property type="match status" value="1"/>
</dbReference>
<dbReference type="InterPro" id="IPR007867">
    <property type="entry name" value="GMC_OxRtase_C"/>
</dbReference>
<dbReference type="AlphaFoldDB" id="A0A8H8TU57"/>
<keyword evidence="4 8" id="KW-0285">Flavoprotein</keyword>
<dbReference type="EMBL" id="ULHB01000240">
    <property type="protein sequence ID" value="SYW86176.1"/>
    <property type="molecule type" value="Genomic_DNA"/>
</dbReference>
<dbReference type="Gene3D" id="3.30.70.360">
    <property type="match status" value="1"/>
</dbReference>
<sequence length="1056" mass="115609">MIVRPLTSSLYRPALGLARQAAPRTAIRWYTPGTLRINPDRMMKTLHETCEWGSSHRHGPGPHETGMARLTLDENDATARRWLSDEAQKLGCSVTVDQMGNMFLIRPGKSIGHPTAMGSHLDTQPTGGRYDGILGIMAGLEALRTLNDHDIQTEYPVALVNWTNEEGARFPQSIVGSGVWCGDVPLEKAWGLQDVKDSSLTMKSELERIGFLGETKCSHEAMPLAAHFELHIEQGPILEATGKKVGIVQGGQAYKWFNVNVGGRDCHTGSTPFETRSDAMLCASRIIVESNRIAKEHQGLASTGILRLTPGSVNTVPGQVFFTLDIRHPSTEKLASLCSAIESAARCIASQESEKGCQLEWTETFNSPAITFHRDCIACVRKAVEAIYGADQGKDIYSGAGHDTCSTSKRCPSSMIFITSKDGVSHNPREYSSPEDCLLEVDAGPLYTMATPSTDTGVSATSFTEFDYVIIGGGTAGLTVAARLSEDPSITVGVIEAGLWRPDDPKINYPAFIGQSLMNPDYDWCLETEPEQHSNGRKYAWPRGKVLGGSSALNFLVWQRGYKGEYDDIGKLGNDGWSWDDFAQFARKSATLEKPSTELQKANLATCDEELHGKDGPVKTSYSKWYTEAQKPWFDALKSLGLANVQDGLGGSNSGFWVSPVTIDTKKTVRSYSANAHYAPNANRENLKVITGAHASKIVFDSNSADGDLVATGVEFIVDGKTYTVKAKKEIVVSGGTVHSPHLLELSGVGKAEVLKVAGIEQKLELDVGENVQDHIYCTSSFKLKPGFITWDKMRQDDFAKAAMEQYHGEGEDRGIIASAFSGFAYVPLSQYLSPEEISRIKADVCNVDWSKYSKGVQETVRLQLARLEDKKCPSTELIFAPGFFSTASPPVDNQEYYSILACLQQPFSRGKIHVSSSDPTKPPKIHANYFSIDADLEILSKAVRYCQTVTDTSPLKEITVARQDPDPSQYNSDEDFREFTKDQSVTEYHPIGSCSMMPREKGGVVDARLKVYGTKNVRVADASVVPIHVSSHIVQTVYAIGEKAAHMIKEDARKA</sequence>
<evidence type="ECO:0000256" key="7">
    <source>
        <dbReference type="ARBA" id="ARBA00023002"/>
    </source>
</evidence>
<dbReference type="PANTHER" id="PTHR11552:SF201">
    <property type="entry name" value="GLUCOSE-METHANOL-CHOLINE OXIDOREDUCTASE N-TERMINAL DOMAIN-CONTAINING PROTEIN"/>
    <property type="match status" value="1"/>
</dbReference>
<dbReference type="InterPro" id="IPR012132">
    <property type="entry name" value="GMC_OxRdtase"/>
</dbReference>
<dbReference type="InterPro" id="IPR010158">
    <property type="entry name" value="Amidase_Cbmase"/>
</dbReference>
<evidence type="ECO:0000313" key="11">
    <source>
        <dbReference type="EMBL" id="SYW86176.1"/>
    </source>
</evidence>
<evidence type="ECO:0000256" key="5">
    <source>
        <dbReference type="ARBA" id="ARBA00022801"/>
    </source>
</evidence>
<dbReference type="SUPFAM" id="SSF53187">
    <property type="entry name" value="Zn-dependent exopeptidases"/>
    <property type="match status" value="1"/>
</dbReference>
<comment type="similarity">
    <text evidence="2">Belongs to the peptidase M20A family.</text>
</comment>
<dbReference type="PROSITE" id="PS00624">
    <property type="entry name" value="GMC_OXRED_2"/>
    <property type="match status" value="1"/>
</dbReference>
<dbReference type="Pfam" id="PF05199">
    <property type="entry name" value="GMC_oxred_C"/>
    <property type="match status" value="1"/>
</dbReference>
<organism evidence="11 12">
    <name type="scientific">Ustilago bromivora</name>
    <dbReference type="NCBI Taxonomy" id="307758"/>
    <lineage>
        <taxon>Eukaryota</taxon>
        <taxon>Fungi</taxon>
        <taxon>Dikarya</taxon>
        <taxon>Basidiomycota</taxon>
        <taxon>Ustilaginomycotina</taxon>
        <taxon>Ustilaginomycetes</taxon>
        <taxon>Ustilaginales</taxon>
        <taxon>Ustilaginaceae</taxon>
        <taxon>Ustilago</taxon>
    </lineage>
</organism>
<keyword evidence="12" id="KW-1185">Reference proteome</keyword>
<feature type="domain" description="Glucose-methanol-choline oxidoreductase N-terminal" evidence="10">
    <location>
        <begin position="736"/>
        <end position="750"/>
    </location>
</feature>
<evidence type="ECO:0000256" key="6">
    <source>
        <dbReference type="ARBA" id="ARBA00022827"/>
    </source>
</evidence>
<feature type="domain" description="Glucose-methanol-choline oxidoreductase N-terminal" evidence="9">
    <location>
        <begin position="544"/>
        <end position="567"/>
    </location>
</feature>
<accession>A0A8H8TU57</accession>
<dbReference type="GO" id="GO:0016614">
    <property type="term" value="F:oxidoreductase activity, acting on CH-OH group of donors"/>
    <property type="evidence" value="ECO:0007669"/>
    <property type="project" value="InterPro"/>
</dbReference>
<dbReference type="PROSITE" id="PS00623">
    <property type="entry name" value="GMC_OXRED_1"/>
    <property type="match status" value="1"/>
</dbReference>
<evidence type="ECO:0000259" key="10">
    <source>
        <dbReference type="PROSITE" id="PS00624"/>
    </source>
</evidence>
<dbReference type="InterPro" id="IPR011650">
    <property type="entry name" value="Peptidase_M20_dimer"/>
</dbReference>
<reference evidence="11" key="1">
    <citation type="submission" date="2018-08" db="EMBL/GenBank/DDBJ databases">
        <authorList>
            <person name="Guldener U."/>
        </authorList>
    </citation>
    <scope>NUCLEOTIDE SEQUENCE</scope>
    <source>
        <strain evidence="11">UB2</strain>
    </source>
</reference>
<keyword evidence="7" id="KW-0560">Oxidoreductase</keyword>
<dbReference type="InterPro" id="IPR036188">
    <property type="entry name" value="FAD/NAD-bd_sf"/>
</dbReference>
<comment type="cofactor">
    <cofactor evidence="1">
        <name>FAD</name>
        <dbReference type="ChEBI" id="CHEBI:57692"/>
    </cofactor>
</comment>
<evidence type="ECO:0000259" key="9">
    <source>
        <dbReference type="PROSITE" id="PS00623"/>
    </source>
</evidence>
<evidence type="ECO:0000256" key="1">
    <source>
        <dbReference type="ARBA" id="ARBA00001974"/>
    </source>
</evidence>
<dbReference type="CDD" id="cd03884">
    <property type="entry name" value="M20_bAS"/>
    <property type="match status" value="1"/>
</dbReference>
<dbReference type="InterPro" id="IPR036264">
    <property type="entry name" value="Bact_exopeptidase_dim_dom"/>
</dbReference>
<gene>
    <name evidence="11" type="ORF">UBRO2_05896</name>
</gene>
<keyword evidence="6 8" id="KW-0274">FAD</keyword>
<dbReference type="NCBIfam" id="TIGR01879">
    <property type="entry name" value="hydantase"/>
    <property type="match status" value="1"/>
</dbReference>
<dbReference type="Gene3D" id="3.50.50.60">
    <property type="entry name" value="FAD/NAD(P)-binding domain"/>
    <property type="match status" value="1"/>
</dbReference>
<dbReference type="Gene3D" id="3.40.630.10">
    <property type="entry name" value="Zn peptidases"/>
    <property type="match status" value="1"/>
</dbReference>
<evidence type="ECO:0000256" key="8">
    <source>
        <dbReference type="RuleBase" id="RU003968"/>
    </source>
</evidence>
<evidence type="ECO:0000256" key="3">
    <source>
        <dbReference type="ARBA" id="ARBA00010790"/>
    </source>
</evidence>
<keyword evidence="5" id="KW-0378">Hydrolase</keyword>
<dbReference type="GO" id="GO:0050660">
    <property type="term" value="F:flavin adenine dinucleotide binding"/>
    <property type="evidence" value="ECO:0007669"/>
    <property type="project" value="InterPro"/>
</dbReference>